<dbReference type="InterPro" id="IPR046905">
    <property type="entry name" value="ABC-3C_MC1"/>
</dbReference>
<name>A0A7W5C835_9BACL</name>
<evidence type="ECO:0000313" key="2">
    <source>
        <dbReference type="Proteomes" id="UP000518605"/>
    </source>
</evidence>
<sequence length="225" mass="26735">MMIEEVRNILQVKGGFRLLFVDVGGRELLFESHDSRLDYLESELLQRSFRDNGLEAWINDHRIAVTKVYESFTYFKESWKDNQIVISNLLNHLPLKYKNNLYFLIILEFDSEQDLSNELQMEKNKAEKNAKYCRKYILQDEDDLERIPFFHDVENRNADSFSYENKFIELLIHDSHGLDPSIIQVINDYFKPEMRTLLQDKSKLKLTIEKRFGGEIGHAVTPDEY</sequence>
<dbReference type="EMBL" id="JACHXW010000006">
    <property type="protein sequence ID" value="MBB3152474.1"/>
    <property type="molecule type" value="Genomic_DNA"/>
</dbReference>
<dbReference type="Pfam" id="PF20289">
    <property type="entry name" value="MComp1"/>
    <property type="match status" value="1"/>
</dbReference>
<dbReference type="AlphaFoldDB" id="A0A7W5C835"/>
<dbReference type="Proteomes" id="UP000518605">
    <property type="component" value="Unassembled WGS sequence"/>
</dbReference>
<accession>A0A7W5C835</accession>
<keyword evidence="2" id="KW-1185">Reference proteome</keyword>
<organism evidence="1 2">
    <name type="scientific">Paenibacillus endophyticus</name>
    <dbReference type="NCBI Taxonomy" id="1294268"/>
    <lineage>
        <taxon>Bacteria</taxon>
        <taxon>Bacillati</taxon>
        <taxon>Bacillota</taxon>
        <taxon>Bacilli</taxon>
        <taxon>Bacillales</taxon>
        <taxon>Paenibacillaceae</taxon>
        <taxon>Paenibacillus</taxon>
    </lineage>
</organism>
<proteinExistence type="predicted"/>
<comment type="caution">
    <text evidence="1">The sequence shown here is derived from an EMBL/GenBank/DDBJ whole genome shotgun (WGS) entry which is preliminary data.</text>
</comment>
<dbReference type="RefSeq" id="WP_183562450.1">
    <property type="nucleotide sequence ID" value="NZ_CBCSLB010000005.1"/>
</dbReference>
<protein>
    <submittedName>
        <fullName evidence="1">Uncharacterized protein</fullName>
    </submittedName>
</protein>
<evidence type="ECO:0000313" key="1">
    <source>
        <dbReference type="EMBL" id="MBB3152474.1"/>
    </source>
</evidence>
<gene>
    <name evidence="1" type="ORF">FHS16_002524</name>
</gene>
<reference evidence="1 2" key="1">
    <citation type="submission" date="2020-08" db="EMBL/GenBank/DDBJ databases">
        <title>Genomic Encyclopedia of Type Strains, Phase III (KMG-III): the genomes of soil and plant-associated and newly described type strains.</title>
        <authorList>
            <person name="Whitman W."/>
        </authorList>
    </citation>
    <scope>NUCLEOTIDE SEQUENCE [LARGE SCALE GENOMIC DNA]</scope>
    <source>
        <strain evidence="1 2">CECT 8234</strain>
    </source>
</reference>